<dbReference type="Proteomes" id="UP000269708">
    <property type="component" value="Unassembled WGS sequence"/>
</dbReference>
<feature type="domain" description="PIN" evidence="1">
    <location>
        <begin position="24"/>
        <end position="135"/>
    </location>
</feature>
<dbReference type="PANTHER" id="PTHR34610:SF3">
    <property type="entry name" value="SSL7007 PROTEIN"/>
    <property type="match status" value="1"/>
</dbReference>
<name>A0A3N4VVG4_9GAMM</name>
<dbReference type="RefSeq" id="WP_338419810.1">
    <property type="nucleotide sequence ID" value="NZ_RKQN01000001.1"/>
</dbReference>
<dbReference type="AlphaFoldDB" id="A0A3N4VVG4"/>
<sequence>MTARALPGPPAADAGPAEASAAPRLVLDTNVCLDLFVFADPRLAHLHAALAAGAAVAVTDAECRAEWRRVLGYPKLRLDPAARAAAQARFDARMRCLDTDAAPAAPLPRCADPDDQKFLRLAQAAGARWLLSRDAALLRLARRVRRQGLFEILEPQAWRP</sequence>
<accession>A0A3N4VVG4</accession>
<organism evidence="2 3">
    <name type="scientific">Vulcaniibacterium tengchongense</name>
    <dbReference type="NCBI Taxonomy" id="1273429"/>
    <lineage>
        <taxon>Bacteria</taxon>
        <taxon>Pseudomonadati</taxon>
        <taxon>Pseudomonadota</taxon>
        <taxon>Gammaproteobacteria</taxon>
        <taxon>Lysobacterales</taxon>
        <taxon>Lysobacteraceae</taxon>
        <taxon>Vulcaniibacterium</taxon>
    </lineage>
</organism>
<dbReference type="PANTHER" id="PTHR34610">
    <property type="entry name" value="SSL7007 PROTEIN"/>
    <property type="match status" value="1"/>
</dbReference>
<reference evidence="2 3" key="1">
    <citation type="submission" date="2018-11" db="EMBL/GenBank/DDBJ databases">
        <title>Genomic Encyclopedia of Type Strains, Phase IV (KMG-IV): sequencing the most valuable type-strain genomes for metagenomic binning, comparative biology and taxonomic classification.</title>
        <authorList>
            <person name="Goeker M."/>
        </authorList>
    </citation>
    <scope>NUCLEOTIDE SEQUENCE [LARGE SCALE GENOMIC DNA]</scope>
    <source>
        <strain evidence="2 3">DSM 25623</strain>
    </source>
</reference>
<evidence type="ECO:0000313" key="3">
    <source>
        <dbReference type="Proteomes" id="UP000269708"/>
    </source>
</evidence>
<dbReference type="InterPro" id="IPR002850">
    <property type="entry name" value="PIN_toxin-like"/>
</dbReference>
<gene>
    <name evidence="2" type="ORF">EDC50_0215</name>
</gene>
<dbReference type="Pfam" id="PF13470">
    <property type="entry name" value="PIN_3"/>
    <property type="match status" value="1"/>
</dbReference>
<proteinExistence type="predicted"/>
<dbReference type="EMBL" id="RKQN01000001">
    <property type="protein sequence ID" value="RPE81047.1"/>
    <property type="molecule type" value="Genomic_DNA"/>
</dbReference>
<dbReference type="InterPro" id="IPR029060">
    <property type="entry name" value="PIN-like_dom_sf"/>
</dbReference>
<dbReference type="InterPro" id="IPR002716">
    <property type="entry name" value="PIN_dom"/>
</dbReference>
<dbReference type="SUPFAM" id="SSF88723">
    <property type="entry name" value="PIN domain-like"/>
    <property type="match status" value="1"/>
</dbReference>
<evidence type="ECO:0000313" key="2">
    <source>
        <dbReference type="EMBL" id="RPE81047.1"/>
    </source>
</evidence>
<protein>
    <submittedName>
        <fullName evidence="2">Putative nucleic acid-binding protein</fullName>
    </submittedName>
</protein>
<evidence type="ECO:0000259" key="1">
    <source>
        <dbReference type="Pfam" id="PF13470"/>
    </source>
</evidence>
<keyword evidence="3" id="KW-1185">Reference proteome</keyword>
<comment type="caution">
    <text evidence="2">The sequence shown here is derived from an EMBL/GenBank/DDBJ whole genome shotgun (WGS) entry which is preliminary data.</text>
</comment>